<keyword evidence="2" id="KW-1185">Reference proteome</keyword>
<reference evidence="1 2" key="1">
    <citation type="submission" date="2018-06" db="EMBL/GenBank/DDBJ databases">
        <title>Genomic Encyclopedia of Type Strains, Phase IV (KMG-IV): sequencing the most valuable type-strain genomes for metagenomic binning, comparative biology and taxonomic classification.</title>
        <authorList>
            <person name="Goeker M."/>
        </authorList>
    </citation>
    <scope>NUCLEOTIDE SEQUENCE [LARGE SCALE GENOMIC DNA]</scope>
    <source>
        <strain evidence="1 2">DSM 18048</strain>
    </source>
</reference>
<dbReference type="AlphaFoldDB" id="A0A318S5F7"/>
<organism evidence="1 2">
    <name type="scientific">Deinococcus yavapaiensis KR-236</name>
    <dbReference type="NCBI Taxonomy" id="694435"/>
    <lineage>
        <taxon>Bacteria</taxon>
        <taxon>Thermotogati</taxon>
        <taxon>Deinococcota</taxon>
        <taxon>Deinococci</taxon>
        <taxon>Deinococcales</taxon>
        <taxon>Deinococcaceae</taxon>
        <taxon>Deinococcus</taxon>
    </lineage>
</organism>
<accession>A0A318S5F7</accession>
<comment type="caution">
    <text evidence="1">The sequence shown here is derived from an EMBL/GenBank/DDBJ whole genome shotgun (WGS) entry which is preliminary data.</text>
</comment>
<proteinExistence type="predicted"/>
<name>A0A318S5F7_9DEIO</name>
<protein>
    <submittedName>
        <fullName evidence="1">Uncharacterized protein</fullName>
    </submittedName>
</protein>
<gene>
    <name evidence="1" type="ORF">DES52_116110</name>
</gene>
<dbReference type="EMBL" id="QJSX01000016">
    <property type="protein sequence ID" value="PYE51043.1"/>
    <property type="molecule type" value="Genomic_DNA"/>
</dbReference>
<dbReference type="Proteomes" id="UP000248326">
    <property type="component" value="Unassembled WGS sequence"/>
</dbReference>
<evidence type="ECO:0000313" key="2">
    <source>
        <dbReference type="Proteomes" id="UP000248326"/>
    </source>
</evidence>
<sequence>MYTTLERVRAAAITFADRDGFGDKITIGTNEHTDDFYVVTPGGPQEQKPWKYISGSGAHHFRAVRVEVDAPPNS</sequence>
<evidence type="ECO:0000313" key="1">
    <source>
        <dbReference type="EMBL" id="PYE51043.1"/>
    </source>
</evidence>